<keyword evidence="2" id="KW-0812">Transmembrane</keyword>
<evidence type="ECO:0000313" key="4">
    <source>
        <dbReference type="Proteomes" id="UP000780801"/>
    </source>
</evidence>
<evidence type="ECO:0000313" key="3">
    <source>
        <dbReference type="EMBL" id="KAF9586402.1"/>
    </source>
</evidence>
<name>A0A9P6G2P8_9FUNG</name>
<accession>A0A9P6G2P8</accession>
<reference evidence="3" key="1">
    <citation type="journal article" date="2020" name="Fungal Divers.">
        <title>Resolving the Mortierellaceae phylogeny through synthesis of multi-gene phylogenetics and phylogenomics.</title>
        <authorList>
            <person name="Vandepol N."/>
            <person name="Liber J."/>
            <person name="Desiro A."/>
            <person name="Na H."/>
            <person name="Kennedy M."/>
            <person name="Barry K."/>
            <person name="Grigoriev I.V."/>
            <person name="Miller A.N."/>
            <person name="O'Donnell K."/>
            <person name="Stajich J.E."/>
            <person name="Bonito G."/>
        </authorList>
    </citation>
    <scope>NUCLEOTIDE SEQUENCE</scope>
    <source>
        <strain evidence="3">KOD1015</strain>
    </source>
</reference>
<protein>
    <submittedName>
        <fullName evidence="3">Uncharacterized protein</fullName>
    </submittedName>
</protein>
<keyword evidence="2" id="KW-0472">Membrane</keyword>
<evidence type="ECO:0000256" key="2">
    <source>
        <dbReference type="SAM" id="Phobius"/>
    </source>
</evidence>
<feature type="compositionally biased region" description="Acidic residues" evidence="1">
    <location>
        <begin position="892"/>
        <end position="922"/>
    </location>
</feature>
<keyword evidence="2" id="KW-1133">Transmembrane helix</keyword>
<dbReference type="EMBL" id="JAABOA010000036">
    <property type="protein sequence ID" value="KAF9586402.1"/>
    <property type="molecule type" value="Genomic_DNA"/>
</dbReference>
<organism evidence="3 4">
    <name type="scientific">Lunasporangiospora selenospora</name>
    <dbReference type="NCBI Taxonomy" id="979761"/>
    <lineage>
        <taxon>Eukaryota</taxon>
        <taxon>Fungi</taxon>
        <taxon>Fungi incertae sedis</taxon>
        <taxon>Mucoromycota</taxon>
        <taxon>Mortierellomycotina</taxon>
        <taxon>Mortierellomycetes</taxon>
        <taxon>Mortierellales</taxon>
        <taxon>Mortierellaceae</taxon>
        <taxon>Lunasporangiospora</taxon>
    </lineage>
</organism>
<evidence type="ECO:0000256" key="1">
    <source>
        <dbReference type="SAM" id="MobiDB-lite"/>
    </source>
</evidence>
<gene>
    <name evidence="3" type="ORF">BGW38_005679</name>
</gene>
<dbReference type="Proteomes" id="UP000780801">
    <property type="component" value="Unassembled WGS sequence"/>
</dbReference>
<keyword evidence="4" id="KW-1185">Reference proteome</keyword>
<feature type="compositionally biased region" description="Polar residues" evidence="1">
    <location>
        <begin position="115"/>
        <end position="138"/>
    </location>
</feature>
<dbReference type="OrthoDB" id="2443040at2759"/>
<dbReference type="AlphaFoldDB" id="A0A9P6G2P8"/>
<feature type="region of interest" description="Disordered" evidence="1">
    <location>
        <begin position="101"/>
        <end position="151"/>
    </location>
</feature>
<feature type="region of interest" description="Disordered" evidence="1">
    <location>
        <begin position="869"/>
        <end position="922"/>
    </location>
</feature>
<feature type="compositionally biased region" description="Acidic residues" evidence="1">
    <location>
        <begin position="869"/>
        <end position="879"/>
    </location>
</feature>
<feature type="region of interest" description="Disordered" evidence="1">
    <location>
        <begin position="675"/>
        <end position="694"/>
    </location>
</feature>
<sequence length="956" mass="108890">MFTQPLATSSILACLEDLEEFLESIQPQLDILQPLTKPTSFNTAMTDAIPNYELEPFQLYPALGPLLTKLCQIPIVLMAKPFVGLLMLSVLKYSNQLEDTLEKEPDRTGYDSASRYPTSSSLWTSRTDYQGGESSESNRVPDRHQRQSRQRKWLRCQQQRWCAQRLDDLFRLGSRKESHINLAVQSELVHIGEATVADPLAVIASATASLHQLEKIIASGVNLKSLQILTEWTRELTSLVAPIVQDARTFSLVENILHIAYTIHCNPGTRQSTLDQDSEILDNAFVQQLLPIMDGDEALEENECRFDDSLLVRLWALSSIARQQKVLELIDSIMLVSSKQPQFYMSRQDIEEQYLEHSQLLHVINQQDRLLSQEIICRILEDMADIASKIPDWRLTRIVVTITGWILERHGKNQSLAQDSHETAHTSRSTIDPDDGETRLLWDLLSTASALIRTSATSSALKVMEDQQNTQEMNLLKEFLRLQHCYIYESSGAGTLARRRRVVFVVATSISWKHNQLLTWIPMELSRSYQGAEMKMAGDRETGKKLPISPVISFMTLLLLSEGTTEIADEKNDEESLVPRQGSLHVQLVMDRLQELFWLIRRHCVNADFDTNVTDAKQPKQRVHAIAQVFIGYQCRWIYRFNMTLVADLICAVSLTISPKDPGCLNVLPQQLQQPQQQPQQLPQQHEQQQEQQQEPESQEQFLLLYLQGILQEYPYQYQQPHFPQLHHLQQNTHKWLPCPRPRMHPYASSRAPSSLARRRALLRRRSCRAVQLQVALPAPAVQVPALVPQAPVLAPSTPASLARPWPEVNVKRRLELDDDEEDTSLSKRLRLMSLEDVRVLDVRSPFATALAVGEKEGEEVEVVVIEDTEEEAEEEEEEAEKKEEVGMEEGVQIEEEKAEVDAEMDVEMDLEEEEDGDDDEDDTLRVMMIQGALLIAVPAVVVAGLRAYSVWNGYL</sequence>
<comment type="caution">
    <text evidence="3">The sequence shown here is derived from an EMBL/GenBank/DDBJ whole genome shotgun (WGS) entry which is preliminary data.</text>
</comment>
<proteinExistence type="predicted"/>
<feature type="transmembrane region" description="Helical" evidence="2">
    <location>
        <begin position="928"/>
        <end position="949"/>
    </location>
</feature>